<sequence>MEMLMNFNFQICDPVEETLICKVCLSLIEITYFISSHFSTT</sequence>
<protein>
    <submittedName>
        <fullName evidence="1">Uncharacterized protein</fullName>
    </submittedName>
</protein>
<evidence type="ECO:0000313" key="1">
    <source>
        <dbReference type="EMBL" id="CBI18936.3"/>
    </source>
</evidence>
<dbReference type="Proteomes" id="UP000009183">
    <property type="component" value="Chromosome 18"/>
</dbReference>
<gene>
    <name evidence="1" type="ordered locus">VIT_18s0001g01150</name>
</gene>
<organism evidence="1 2">
    <name type="scientific">Vitis vinifera</name>
    <name type="common">Grape</name>
    <dbReference type="NCBI Taxonomy" id="29760"/>
    <lineage>
        <taxon>Eukaryota</taxon>
        <taxon>Viridiplantae</taxon>
        <taxon>Streptophyta</taxon>
        <taxon>Embryophyta</taxon>
        <taxon>Tracheophyta</taxon>
        <taxon>Spermatophyta</taxon>
        <taxon>Magnoliopsida</taxon>
        <taxon>eudicotyledons</taxon>
        <taxon>Gunneridae</taxon>
        <taxon>Pentapetalae</taxon>
        <taxon>rosids</taxon>
        <taxon>Vitales</taxon>
        <taxon>Vitaceae</taxon>
        <taxon>Viteae</taxon>
        <taxon>Vitis</taxon>
    </lineage>
</organism>
<reference evidence="2" key="1">
    <citation type="journal article" date="2007" name="Nature">
        <title>The grapevine genome sequence suggests ancestral hexaploidization in major angiosperm phyla.</title>
        <authorList>
            <consortium name="The French-Italian Public Consortium for Grapevine Genome Characterization."/>
            <person name="Jaillon O."/>
            <person name="Aury J.-M."/>
            <person name="Noel B."/>
            <person name="Policriti A."/>
            <person name="Clepet C."/>
            <person name="Casagrande A."/>
            <person name="Choisne N."/>
            <person name="Aubourg S."/>
            <person name="Vitulo N."/>
            <person name="Jubin C."/>
            <person name="Vezzi A."/>
            <person name="Legeai F."/>
            <person name="Hugueney P."/>
            <person name="Dasilva C."/>
            <person name="Horner D."/>
            <person name="Mica E."/>
            <person name="Jublot D."/>
            <person name="Poulain J."/>
            <person name="Bruyere C."/>
            <person name="Billault A."/>
            <person name="Segurens B."/>
            <person name="Gouyvenoux M."/>
            <person name="Ugarte E."/>
            <person name="Cattonaro F."/>
            <person name="Anthouard V."/>
            <person name="Vico V."/>
            <person name="Del Fabbro C."/>
            <person name="Alaux M."/>
            <person name="Di Gaspero G."/>
            <person name="Dumas V."/>
            <person name="Felice N."/>
            <person name="Paillard S."/>
            <person name="Juman I."/>
            <person name="Moroldo M."/>
            <person name="Scalabrin S."/>
            <person name="Canaguier A."/>
            <person name="Le Clainche I."/>
            <person name="Malacrida G."/>
            <person name="Durand E."/>
            <person name="Pesole G."/>
            <person name="Laucou V."/>
            <person name="Chatelet P."/>
            <person name="Merdinoglu D."/>
            <person name="Delledonne M."/>
            <person name="Pezzotti M."/>
            <person name="Lecharny A."/>
            <person name="Scarpelli C."/>
            <person name="Artiguenave F."/>
            <person name="Pe M.E."/>
            <person name="Valle G."/>
            <person name="Morgante M."/>
            <person name="Caboche M."/>
            <person name="Adam-Blondon A.-F."/>
            <person name="Weissenbach J."/>
            <person name="Quetier F."/>
            <person name="Wincker P."/>
        </authorList>
    </citation>
    <scope>NUCLEOTIDE SEQUENCE [LARGE SCALE GENOMIC DNA]</scope>
    <source>
        <strain evidence="2">cv. Pinot noir / PN40024</strain>
    </source>
</reference>
<dbReference type="EMBL" id="FN595227">
    <property type="protein sequence ID" value="CBI18936.3"/>
    <property type="molecule type" value="Genomic_DNA"/>
</dbReference>
<dbReference type="HOGENOM" id="CLU_3280601_0_0_1"/>
<name>E0CQY2_VITVI</name>
<proteinExistence type="predicted"/>
<dbReference type="AlphaFoldDB" id="E0CQY2"/>
<dbReference type="STRING" id="29760.E0CQY2"/>
<dbReference type="PaxDb" id="29760-VIT_18s0001g01150.t01"/>
<dbReference type="InParanoid" id="E0CQY2"/>
<evidence type="ECO:0000313" key="2">
    <source>
        <dbReference type="Proteomes" id="UP000009183"/>
    </source>
</evidence>
<accession>E0CQY2</accession>
<keyword evidence="2" id="KW-1185">Reference proteome</keyword>